<name>A0ABR2UEK6_9PEZI</name>
<comment type="caution">
    <text evidence="1">The sequence shown here is derived from an EMBL/GenBank/DDBJ whole genome shotgun (WGS) entry which is preliminary data.</text>
</comment>
<evidence type="ECO:0000313" key="2">
    <source>
        <dbReference type="Proteomes" id="UP001408356"/>
    </source>
</evidence>
<dbReference type="Proteomes" id="UP001408356">
    <property type="component" value="Unassembled WGS sequence"/>
</dbReference>
<reference evidence="1 2" key="1">
    <citation type="journal article" date="2024" name="J. Plant Pathol.">
        <title>Sequence and assembly of the genome of Seiridium unicorne, isolate CBS 538.82, causal agent of cypress canker disease.</title>
        <authorList>
            <person name="Scali E."/>
            <person name="Rocca G.D."/>
            <person name="Danti R."/>
            <person name="Garbelotto M."/>
            <person name="Barberini S."/>
            <person name="Baroncelli R."/>
            <person name="Emiliani G."/>
        </authorList>
    </citation>
    <scope>NUCLEOTIDE SEQUENCE [LARGE SCALE GENOMIC DNA]</scope>
    <source>
        <strain evidence="1 2">BM-138-508</strain>
    </source>
</reference>
<sequence>MSERTATGMRRDHLYGVGMYFCGLNADQNIQGDSSAVGVNKYLEWDSFVLEVSDGGPLIIASSVDDDAPAAGTAFDDKKS</sequence>
<gene>
    <name evidence="1" type="ORF">SUNI508_12338</name>
</gene>
<protein>
    <submittedName>
        <fullName evidence="1">Uncharacterized protein</fullName>
    </submittedName>
</protein>
<accession>A0ABR2UEK6</accession>
<organism evidence="1 2">
    <name type="scientific">Seiridium unicorne</name>
    <dbReference type="NCBI Taxonomy" id="138068"/>
    <lineage>
        <taxon>Eukaryota</taxon>
        <taxon>Fungi</taxon>
        <taxon>Dikarya</taxon>
        <taxon>Ascomycota</taxon>
        <taxon>Pezizomycotina</taxon>
        <taxon>Sordariomycetes</taxon>
        <taxon>Xylariomycetidae</taxon>
        <taxon>Amphisphaeriales</taxon>
        <taxon>Sporocadaceae</taxon>
        <taxon>Seiridium</taxon>
    </lineage>
</organism>
<dbReference type="EMBL" id="JARVKF010000448">
    <property type="protein sequence ID" value="KAK9412829.1"/>
    <property type="molecule type" value="Genomic_DNA"/>
</dbReference>
<proteinExistence type="predicted"/>
<keyword evidence="2" id="KW-1185">Reference proteome</keyword>
<evidence type="ECO:0000313" key="1">
    <source>
        <dbReference type="EMBL" id="KAK9412829.1"/>
    </source>
</evidence>